<protein>
    <submittedName>
        <fullName evidence="1">Uncharacterized protein</fullName>
    </submittedName>
</protein>
<reference evidence="1" key="1">
    <citation type="submission" date="2021-03" db="EMBL/GenBank/DDBJ databases">
        <title>Actinotalea soli sp. nov., isolated from soil.</title>
        <authorList>
            <person name="Ping W."/>
            <person name="Zhang J."/>
        </authorList>
    </citation>
    <scope>NUCLEOTIDE SEQUENCE</scope>
    <source>
        <strain evidence="1">BY-33</strain>
    </source>
</reference>
<evidence type="ECO:0000313" key="1">
    <source>
        <dbReference type="EMBL" id="MBO1753096.1"/>
    </source>
</evidence>
<dbReference type="AlphaFoldDB" id="A0A939LRA5"/>
<dbReference type="EMBL" id="JAGEMK010000010">
    <property type="protein sequence ID" value="MBO1753096.1"/>
    <property type="molecule type" value="Genomic_DNA"/>
</dbReference>
<proteinExistence type="predicted"/>
<name>A0A939LRA5_9CELL</name>
<comment type="caution">
    <text evidence="1">The sequence shown here is derived from an EMBL/GenBank/DDBJ whole genome shotgun (WGS) entry which is preliminary data.</text>
</comment>
<organism evidence="1 2">
    <name type="scientific">Actinotalea soli</name>
    <dbReference type="NCBI Taxonomy" id="2819234"/>
    <lineage>
        <taxon>Bacteria</taxon>
        <taxon>Bacillati</taxon>
        <taxon>Actinomycetota</taxon>
        <taxon>Actinomycetes</taxon>
        <taxon>Micrococcales</taxon>
        <taxon>Cellulomonadaceae</taxon>
        <taxon>Actinotalea</taxon>
    </lineage>
</organism>
<gene>
    <name evidence="1" type="ORF">J4G33_14895</name>
</gene>
<sequence length="62" mass="7004">MRTATMAQQWECHAVGLVATFKIDLEGWRASKPNWRQTEIFKALGTAIRKGDPRAVSVACNW</sequence>
<keyword evidence="2" id="KW-1185">Reference proteome</keyword>
<accession>A0A939LRA5</accession>
<evidence type="ECO:0000313" key="2">
    <source>
        <dbReference type="Proteomes" id="UP000664209"/>
    </source>
</evidence>
<dbReference type="RefSeq" id="WP_208056787.1">
    <property type="nucleotide sequence ID" value="NZ_JAGEMK010000010.1"/>
</dbReference>
<dbReference type="Proteomes" id="UP000664209">
    <property type="component" value="Unassembled WGS sequence"/>
</dbReference>